<organism evidence="2 3">
    <name type="scientific">Araneus ventricosus</name>
    <name type="common">Orbweaver spider</name>
    <name type="synonym">Epeira ventricosa</name>
    <dbReference type="NCBI Taxonomy" id="182803"/>
    <lineage>
        <taxon>Eukaryota</taxon>
        <taxon>Metazoa</taxon>
        <taxon>Ecdysozoa</taxon>
        <taxon>Arthropoda</taxon>
        <taxon>Chelicerata</taxon>
        <taxon>Arachnida</taxon>
        <taxon>Araneae</taxon>
        <taxon>Araneomorphae</taxon>
        <taxon>Entelegynae</taxon>
        <taxon>Araneoidea</taxon>
        <taxon>Araneidae</taxon>
        <taxon>Araneus</taxon>
    </lineage>
</organism>
<sequence length="99" mass="11245">MTAKHRIKKTAVLLTSIDNRNALKANLEKRFQKCKKINKKDDKTIKRKFNFESGGGSLESSSDIDECSKSIKFTTPKKKKGKIKNKKAKKDASQDDNNE</sequence>
<dbReference type="AlphaFoldDB" id="A0A4Y2FLQ4"/>
<dbReference type="EMBL" id="BGPR01000965">
    <property type="protein sequence ID" value="GBM41496.1"/>
    <property type="molecule type" value="Genomic_DNA"/>
</dbReference>
<accession>A0A4Y2FLQ4</accession>
<evidence type="ECO:0000256" key="1">
    <source>
        <dbReference type="SAM" id="MobiDB-lite"/>
    </source>
</evidence>
<protein>
    <submittedName>
        <fullName evidence="2">Uncharacterized protein</fullName>
    </submittedName>
</protein>
<name>A0A4Y2FLQ4_ARAVE</name>
<evidence type="ECO:0000313" key="3">
    <source>
        <dbReference type="Proteomes" id="UP000499080"/>
    </source>
</evidence>
<evidence type="ECO:0000313" key="2">
    <source>
        <dbReference type="EMBL" id="GBM41496.1"/>
    </source>
</evidence>
<dbReference type="Proteomes" id="UP000499080">
    <property type="component" value="Unassembled WGS sequence"/>
</dbReference>
<comment type="caution">
    <text evidence="2">The sequence shown here is derived from an EMBL/GenBank/DDBJ whole genome shotgun (WGS) entry which is preliminary data.</text>
</comment>
<proteinExistence type="predicted"/>
<gene>
    <name evidence="2" type="ORF">AVEN_265719_1</name>
</gene>
<feature type="compositionally biased region" description="Basic residues" evidence="1">
    <location>
        <begin position="75"/>
        <end position="89"/>
    </location>
</feature>
<reference evidence="2 3" key="1">
    <citation type="journal article" date="2019" name="Sci. Rep.">
        <title>Orb-weaving spider Araneus ventricosus genome elucidates the spidroin gene catalogue.</title>
        <authorList>
            <person name="Kono N."/>
            <person name="Nakamura H."/>
            <person name="Ohtoshi R."/>
            <person name="Moran D.A.P."/>
            <person name="Shinohara A."/>
            <person name="Yoshida Y."/>
            <person name="Fujiwara M."/>
            <person name="Mori M."/>
            <person name="Tomita M."/>
            <person name="Arakawa K."/>
        </authorList>
    </citation>
    <scope>NUCLEOTIDE SEQUENCE [LARGE SCALE GENOMIC DNA]</scope>
</reference>
<feature type="region of interest" description="Disordered" evidence="1">
    <location>
        <begin position="75"/>
        <end position="99"/>
    </location>
</feature>
<keyword evidence="3" id="KW-1185">Reference proteome</keyword>